<dbReference type="NCBIfam" id="TIGR01011">
    <property type="entry name" value="rpsB_bact"/>
    <property type="match status" value="1"/>
</dbReference>
<evidence type="ECO:0000256" key="2">
    <source>
        <dbReference type="ARBA" id="ARBA00022980"/>
    </source>
</evidence>
<evidence type="ECO:0000256" key="3">
    <source>
        <dbReference type="ARBA" id="ARBA00023274"/>
    </source>
</evidence>
<dbReference type="Pfam" id="PF00318">
    <property type="entry name" value="Ribosomal_S2"/>
    <property type="match status" value="1"/>
</dbReference>
<keyword evidence="5" id="KW-0175">Coiled coil</keyword>
<dbReference type="PROSITE" id="PS00963">
    <property type="entry name" value="RIBOSOMAL_S2_2"/>
    <property type="match status" value="1"/>
</dbReference>
<dbReference type="OrthoDB" id="2320368at2759"/>
<organism evidence="7 8">
    <name type="scientific">Ceraceosorus bombacis</name>
    <dbReference type="NCBI Taxonomy" id="401625"/>
    <lineage>
        <taxon>Eukaryota</taxon>
        <taxon>Fungi</taxon>
        <taxon>Dikarya</taxon>
        <taxon>Basidiomycota</taxon>
        <taxon>Ustilaginomycotina</taxon>
        <taxon>Exobasidiomycetes</taxon>
        <taxon>Ceraceosorales</taxon>
        <taxon>Ceraceosoraceae</taxon>
        <taxon>Ceraceosorus</taxon>
    </lineage>
</organism>
<evidence type="ECO:0000256" key="5">
    <source>
        <dbReference type="SAM" id="Coils"/>
    </source>
</evidence>
<dbReference type="Gene3D" id="3.40.50.10490">
    <property type="entry name" value="Glucose-6-phosphate isomerase like protein, domain 1"/>
    <property type="match status" value="1"/>
</dbReference>
<dbReference type="InterPro" id="IPR023591">
    <property type="entry name" value="Ribosomal_uS2_flav_dom_sf"/>
</dbReference>
<dbReference type="Proteomes" id="UP000054845">
    <property type="component" value="Unassembled WGS sequence"/>
</dbReference>
<proteinExistence type="inferred from homology"/>
<dbReference type="SUPFAM" id="SSF52313">
    <property type="entry name" value="Ribosomal protein S2"/>
    <property type="match status" value="1"/>
</dbReference>
<dbReference type="PRINTS" id="PR00395">
    <property type="entry name" value="RIBOSOMALS2"/>
</dbReference>
<accession>A0A0P1BDN5</accession>
<dbReference type="InterPro" id="IPR018130">
    <property type="entry name" value="Ribosomal_uS2_CS"/>
</dbReference>
<dbReference type="GO" id="GO:0005763">
    <property type="term" value="C:mitochondrial small ribosomal subunit"/>
    <property type="evidence" value="ECO:0007669"/>
    <property type="project" value="TreeGrafter"/>
</dbReference>
<protein>
    <submittedName>
        <fullName evidence="7">Related to mrp4-mitochondrial ribosomal small subunit</fullName>
    </submittedName>
</protein>
<feature type="coiled-coil region" evidence="5">
    <location>
        <begin position="414"/>
        <end position="441"/>
    </location>
</feature>
<comment type="similarity">
    <text evidence="1 4">Belongs to the universal ribosomal protein uS2 family.</text>
</comment>
<dbReference type="GO" id="GO:0006412">
    <property type="term" value="P:translation"/>
    <property type="evidence" value="ECO:0007669"/>
    <property type="project" value="InterPro"/>
</dbReference>
<dbReference type="InterPro" id="IPR001865">
    <property type="entry name" value="Ribosomal_uS2"/>
</dbReference>
<feature type="region of interest" description="Disordered" evidence="6">
    <location>
        <begin position="27"/>
        <end position="127"/>
    </location>
</feature>
<dbReference type="InterPro" id="IPR005706">
    <property type="entry name" value="Ribosomal_uS2_bac/mit/plastid"/>
</dbReference>
<feature type="compositionally biased region" description="Low complexity" evidence="6">
    <location>
        <begin position="37"/>
        <end position="46"/>
    </location>
</feature>
<dbReference type="PANTHER" id="PTHR12534">
    <property type="entry name" value="30S RIBOSOMAL PROTEIN S2 PROKARYOTIC AND ORGANELLAR"/>
    <property type="match status" value="1"/>
</dbReference>
<sequence length="457" mass="49419">MASSLASTSSRGLLTTCSAHAHTLKSSRKAFENVSKSASASASASARTRMMARLDSEGCRSVSTQAAGLESAVGSEGPGADSPAARAQMPSSPRGALERTTHGQTESQDAQLQVRSSRGAGQSDASLEAHKAELRRKALRSAAVDAMMPLTSTQTRQTGYRPVQARLSPVTARELTLSHLVAASAQVGHSRTNTSRQAAQQVYGFRHDIAYIDLEKYTLPALRRAASVVRETTKRDGVVLFCGTAPGTQDAVLAAAKRLGRNGFHVTKSRWMPGVLTNAPNLLAKATLMGADHYSETLRDRAERKKERQSEGWTDKDEAELQSSLDLVRLSMRELQPDLLIVLNPKANLHAIREATSRGIPTIGVTDTDVDPRIVTYAIPANDESTRTAELVVGLLSKAGQEGLKDRELAQRVAERMVLQREAQRREQQRLTRESERIAREQAKAATAFGGRSIYGN</sequence>
<name>A0A0P1BDN5_9BASI</name>
<keyword evidence="2 4" id="KW-0689">Ribosomal protein</keyword>
<dbReference type="HAMAP" id="MF_00291_B">
    <property type="entry name" value="Ribosomal_uS2_B"/>
    <property type="match status" value="1"/>
</dbReference>
<evidence type="ECO:0000256" key="6">
    <source>
        <dbReference type="SAM" id="MobiDB-lite"/>
    </source>
</evidence>
<evidence type="ECO:0000256" key="4">
    <source>
        <dbReference type="RuleBase" id="RU003631"/>
    </source>
</evidence>
<feature type="compositionally biased region" description="Polar residues" evidence="6">
    <location>
        <begin position="102"/>
        <end position="125"/>
    </location>
</feature>
<dbReference type="GO" id="GO:0003735">
    <property type="term" value="F:structural constituent of ribosome"/>
    <property type="evidence" value="ECO:0007669"/>
    <property type="project" value="InterPro"/>
</dbReference>
<evidence type="ECO:0000313" key="7">
    <source>
        <dbReference type="EMBL" id="CEH13678.1"/>
    </source>
</evidence>
<dbReference type="EMBL" id="CCYA01000221">
    <property type="protein sequence ID" value="CEH13678.1"/>
    <property type="molecule type" value="Genomic_DNA"/>
</dbReference>
<keyword evidence="3 4" id="KW-0687">Ribonucleoprotein</keyword>
<evidence type="ECO:0000313" key="8">
    <source>
        <dbReference type="Proteomes" id="UP000054845"/>
    </source>
</evidence>
<dbReference type="PANTHER" id="PTHR12534:SF0">
    <property type="entry name" value="SMALL RIBOSOMAL SUBUNIT PROTEIN US2M"/>
    <property type="match status" value="1"/>
</dbReference>
<dbReference type="CDD" id="cd01425">
    <property type="entry name" value="RPS2"/>
    <property type="match status" value="1"/>
</dbReference>
<dbReference type="STRING" id="401625.A0A0P1BDN5"/>
<evidence type="ECO:0000256" key="1">
    <source>
        <dbReference type="ARBA" id="ARBA00006242"/>
    </source>
</evidence>
<dbReference type="AlphaFoldDB" id="A0A0P1BDN5"/>
<reference evidence="8" key="1">
    <citation type="submission" date="2014-09" db="EMBL/GenBank/DDBJ databases">
        <authorList>
            <person name="Sharma Rahul"/>
            <person name="Thines Marco"/>
        </authorList>
    </citation>
    <scope>NUCLEOTIDE SEQUENCE [LARGE SCALE GENOMIC DNA]</scope>
</reference>
<keyword evidence="8" id="KW-1185">Reference proteome</keyword>